<sequence length="283" mass="31492">MLIVKKHYSVITGSGKETNIFLPGTGWAGDFGRPIAESFNERFSTHMIDLPGIGRSEGLEGIVTLEDAANWLHAYINDNSIRKVNIIGHSLGGIIGMAYAQYYPEKVNSIVLLDIGFAKIDRFPVSMMGPSAYLLPIISVLHKWFGQKVLGTDTTNDDKIKPEATEEKIVSALHSYGLEDSPFMRTAIRNQQSTSLEGISLLLAAYRSNLPLIVKNLKMPCLLLYGNRNGKHPKYQKRIHRKTEKLKSENVLVRELNGEHYAHVSDDRAIEYITGFIGGSASF</sequence>
<dbReference type="InterPro" id="IPR050266">
    <property type="entry name" value="AB_hydrolase_sf"/>
</dbReference>
<dbReference type="Pfam" id="PF00561">
    <property type="entry name" value="Abhydrolase_1"/>
    <property type="match status" value="1"/>
</dbReference>
<dbReference type="EMBL" id="RCVZ01000010">
    <property type="protein sequence ID" value="RLQ94209.1"/>
    <property type="molecule type" value="Genomic_DNA"/>
</dbReference>
<dbReference type="GO" id="GO:0016020">
    <property type="term" value="C:membrane"/>
    <property type="evidence" value="ECO:0007669"/>
    <property type="project" value="TreeGrafter"/>
</dbReference>
<proteinExistence type="predicted"/>
<dbReference type="InterPro" id="IPR000073">
    <property type="entry name" value="AB_hydrolase_1"/>
</dbReference>
<dbReference type="Gene3D" id="3.40.50.1820">
    <property type="entry name" value="alpha/beta hydrolase"/>
    <property type="match status" value="1"/>
</dbReference>
<gene>
    <name evidence="2" type="ORF">D9X91_14175</name>
</gene>
<evidence type="ECO:0000313" key="3">
    <source>
        <dbReference type="Proteomes" id="UP000276770"/>
    </source>
</evidence>
<dbReference type="PRINTS" id="PR00111">
    <property type="entry name" value="ABHYDROLASE"/>
</dbReference>
<dbReference type="SUPFAM" id="SSF53474">
    <property type="entry name" value="alpha/beta-Hydrolases"/>
    <property type="match status" value="1"/>
</dbReference>
<keyword evidence="2" id="KW-0378">Hydrolase</keyword>
<protein>
    <submittedName>
        <fullName evidence="2">Alpha/beta hydrolase</fullName>
    </submittedName>
</protein>
<dbReference type="PANTHER" id="PTHR43798">
    <property type="entry name" value="MONOACYLGLYCEROL LIPASE"/>
    <property type="match status" value="1"/>
</dbReference>
<dbReference type="GO" id="GO:0016787">
    <property type="term" value="F:hydrolase activity"/>
    <property type="evidence" value="ECO:0007669"/>
    <property type="project" value="UniProtKB-KW"/>
</dbReference>
<organism evidence="2 3">
    <name type="scientific">Falsibacillus albus</name>
    <dbReference type="NCBI Taxonomy" id="2478915"/>
    <lineage>
        <taxon>Bacteria</taxon>
        <taxon>Bacillati</taxon>
        <taxon>Bacillota</taxon>
        <taxon>Bacilli</taxon>
        <taxon>Bacillales</taxon>
        <taxon>Bacillaceae</taxon>
        <taxon>Falsibacillus</taxon>
    </lineage>
</organism>
<dbReference type="AlphaFoldDB" id="A0A3L7JVR6"/>
<keyword evidence="3" id="KW-1185">Reference proteome</keyword>
<reference evidence="2 3" key="1">
    <citation type="submission" date="2018-10" db="EMBL/GenBank/DDBJ databases">
        <title>Falsibacillus sp. genome draft.</title>
        <authorList>
            <person name="Shi S."/>
        </authorList>
    </citation>
    <scope>NUCLEOTIDE SEQUENCE [LARGE SCALE GENOMIC DNA]</scope>
    <source>
        <strain evidence="2 3">GY 10110</strain>
    </source>
</reference>
<dbReference type="Proteomes" id="UP000276770">
    <property type="component" value="Unassembled WGS sequence"/>
</dbReference>
<dbReference type="InterPro" id="IPR029058">
    <property type="entry name" value="AB_hydrolase_fold"/>
</dbReference>
<dbReference type="PANTHER" id="PTHR43798:SF33">
    <property type="entry name" value="HYDROLASE, PUTATIVE (AFU_ORTHOLOGUE AFUA_2G14860)-RELATED"/>
    <property type="match status" value="1"/>
</dbReference>
<evidence type="ECO:0000259" key="1">
    <source>
        <dbReference type="Pfam" id="PF00561"/>
    </source>
</evidence>
<name>A0A3L7JVR6_9BACI</name>
<accession>A0A3L7JVR6</accession>
<comment type="caution">
    <text evidence="2">The sequence shown here is derived from an EMBL/GenBank/DDBJ whole genome shotgun (WGS) entry which is preliminary data.</text>
</comment>
<feature type="domain" description="AB hydrolase-1" evidence="1">
    <location>
        <begin position="24"/>
        <end position="264"/>
    </location>
</feature>
<evidence type="ECO:0000313" key="2">
    <source>
        <dbReference type="EMBL" id="RLQ94209.1"/>
    </source>
</evidence>